<organism evidence="2 3">
    <name type="scientific">Aeoliella mucimassa</name>
    <dbReference type="NCBI Taxonomy" id="2527972"/>
    <lineage>
        <taxon>Bacteria</taxon>
        <taxon>Pseudomonadati</taxon>
        <taxon>Planctomycetota</taxon>
        <taxon>Planctomycetia</taxon>
        <taxon>Pirellulales</taxon>
        <taxon>Lacipirellulaceae</taxon>
        <taxon>Aeoliella</taxon>
    </lineage>
</organism>
<feature type="region of interest" description="Disordered" evidence="1">
    <location>
        <begin position="72"/>
        <end position="93"/>
    </location>
</feature>
<keyword evidence="3" id="KW-1185">Reference proteome</keyword>
<accession>A0A518AVT1</accession>
<protein>
    <submittedName>
        <fullName evidence="2">Uncharacterized protein</fullName>
    </submittedName>
</protein>
<feature type="compositionally biased region" description="Basic residues" evidence="1">
    <location>
        <begin position="83"/>
        <end position="92"/>
    </location>
</feature>
<evidence type="ECO:0000256" key="1">
    <source>
        <dbReference type="SAM" id="MobiDB-lite"/>
    </source>
</evidence>
<reference evidence="2 3" key="1">
    <citation type="submission" date="2019-02" db="EMBL/GenBank/DDBJ databases">
        <title>Deep-cultivation of Planctomycetes and their phenomic and genomic characterization uncovers novel biology.</title>
        <authorList>
            <person name="Wiegand S."/>
            <person name="Jogler M."/>
            <person name="Boedeker C."/>
            <person name="Pinto D."/>
            <person name="Vollmers J."/>
            <person name="Rivas-Marin E."/>
            <person name="Kohn T."/>
            <person name="Peeters S.H."/>
            <person name="Heuer A."/>
            <person name="Rast P."/>
            <person name="Oberbeckmann S."/>
            <person name="Bunk B."/>
            <person name="Jeske O."/>
            <person name="Meyerdierks A."/>
            <person name="Storesund J.E."/>
            <person name="Kallscheuer N."/>
            <person name="Luecker S."/>
            <person name="Lage O.M."/>
            <person name="Pohl T."/>
            <person name="Merkel B.J."/>
            <person name="Hornburger P."/>
            <person name="Mueller R.-W."/>
            <person name="Bruemmer F."/>
            <person name="Labrenz M."/>
            <person name="Spormann A.M."/>
            <person name="Op den Camp H."/>
            <person name="Overmann J."/>
            <person name="Amann R."/>
            <person name="Jetten M.S.M."/>
            <person name="Mascher T."/>
            <person name="Medema M.H."/>
            <person name="Devos D.P."/>
            <person name="Kaster A.-K."/>
            <person name="Ovreas L."/>
            <person name="Rohde M."/>
            <person name="Galperin M.Y."/>
            <person name="Jogler C."/>
        </authorList>
    </citation>
    <scope>NUCLEOTIDE SEQUENCE [LARGE SCALE GENOMIC DNA]</scope>
    <source>
        <strain evidence="2 3">Pan181</strain>
    </source>
</reference>
<name>A0A518AVT1_9BACT</name>
<gene>
    <name evidence="2" type="ORF">Pan181_50410</name>
</gene>
<dbReference type="OrthoDB" id="659934at2"/>
<dbReference type="EMBL" id="CP036278">
    <property type="protein sequence ID" value="QDU58801.1"/>
    <property type="molecule type" value="Genomic_DNA"/>
</dbReference>
<dbReference type="KEGG" id="amuc:Pan181_50410"/>
<dbReference type="RefSeq" id="WP_145251273.1">
    <property type="nucleotide sequence ID" value="NZ_CP036278.1"/>
</dbReference>
<sequence>MAKKEKGRLRVFFAEFEGDDETIQEGLRAIGSAVNKTFQPATKVVKVLTNTNGNAAGDIDLDDELLDVEPYDDDDVIDATPSKKSKSPRTRKPPVMSIVKDLDLKPEGNTAFREFIEEKQPKDQQAFIACAVYYLDNVLGTEGISPDHIFTCFKDAGRRTPADLPQAIRNIANRKGWVDSRKQNDITITNIGENFVEHDLPPSGAAEG</sequence>
<evidence type="ECO:0000313" key="3">
    <source>
        <dbReference type="Proteomes" id="UP000315750"/>
    </source>
</evidence>
<evidence type="ECO:0000313" key="2">
    <source>
        <dbReference type="EMBL" id="QDU58801.1"/>
    </source>
</evidence>
<proteinExistence type="predicted"/>
<dbReference type="Proteomes" id="UP000315750">
    <property type="component" value="Chromosome"/>
</dbReference>
<dbReference type="AlphaFoldDB" id="A0A518AVT1"/>